<organism evidence="1 2">
    <name type="scientific">Sporolactobacillus putidus</name>
    <dbReference type="NCBI Taxonomy" id="492735"/>
    <lineage>
        <taxon>Bacteria</taxon>
        <taxon>Bacillati</taxon>
        <taxon>Bacillota</taxon>
        <taxon>Bacilli</taxon>
        <taxon>Bacillales</taxon>
        <taxon>Sporolactobacillaceae</taxon>
        <taxon>Sporolactobacillus</taxon>
    </lineage>
</organism>
<reference evidence="1" key="2">
    <citation type="submission" date="2020-09" db="EMBL/GenBank/DDBJ databases">
        <authorList>
            <person name="Sun Q."/>
            <person name="Ohkuma M."/>
        </authorList>
    </citation>
    <scope>NUCLEOTIDE SEQUENCE</scope>
    <source>
        <strain evidence="1">JCM 15325</strain>
    </source>
</reference>
<reference evidence="1" key="1">
    <citation type="journal article" date="2014" name="Int. J. Syst. Evol. Microbiol.">
        <title>Complete genome sequence of Corynebacterium casei LMG S-19264T (=DSM 44701T), isolated from a smear-ripened cheese.</title>
        <authorList>
            <consortium name="US DOE Joint Genome Institute (JGI-PGF)"/>
            <person name="Walter F."/>
            <person name="Albersmeier A."/>
            <person name="Kalinowski J."/>
            <person name="Ruckert C."/>
        </authorList>
    </citation>
    <scope>NUCLEOTIDE SEQUENCE</scope>
    <source>
        <strain evidence="1">JCM 15325</strain>
    </source>
</reference>
<accession>A0A917S3Z4</accession>
<name>A0A917S3Z4_9BACL</name>
<dbReference type="EMBL" id="BMOK01000006">
    <property type="protein sequence ID" value="GGL53866.1"/>
    <property type="molecule type" value="Genomic_DNA"/>
</dbReference>
<gene>
    <name evidence="1" type="ORF">GCM10007968_17330</name>
</gene>
<dbReference type="AlphaFoldDB" id="A0A917S3Z4"/>
<keyword evidence="2" id="KW-1185">Reference proteome</keyword>
<dbReference type="GO" id="GO:0003677">
    <property type="term" value="F:DNA binding"/>
    <property type="evidence" value="ECO:0007669"/>
    <property type="project" value="InterPro"/>
</dbReference>
<dbReference type="Proteomes" id="UP000654670">
    <property type="component" value="Unassembled WGS sequence"/>
</dbReference>
<evidence type="ECO:0000313" key="1">
    <source>
        <dbReference type="EMBL" id="GGL53866.1"/>
    </source>
</evidence>
<protein>
    <submittedName>
        <fullName evidence="1">Uncharacterized protein</fullName>
    </submittedName>
</protein>
<comment type="caution">
    <text evidence="1">The sequence shown here is derived from an EMBL/GenBank/DDBJ whole genome shotgun (WGS) entry which is preliminary data.</text>
</comment>
<sequence length="62" mass="7530">MTMSQKIINLRERKGWRPRELAKRTNLDFSVMNCIEPIVKLYESKQDIPFWKWMIQSLEKSS</sequence>
<dbReference type="InterPro" id="IPR010982">
    <property type="entry name" value="Lambda_DNA-bd_dom_sf"/>
</dbReference>
<evidence type="ECO:0000313" key="2">
    <source>
        <dbReference type="Proteomes" id="UP000654670"/>
    </source>
</evidence>
<proteinExistence type="predicted"/>
<dbReference type="SUPFAM" id="SSF47413">
    <property type="entry name" value="lambda repressor-like DNA-binding domains"/>
    <property type="match status" value="1"/>
</dbReference>